<dbReference type="EMBL" id="JAPFQL010000041">
    <property type="protein sequence ID" value="MDC5697723.1"/>
    <property type="molecule type" value="Genomic_DNA"/>
</dbReference>
<organism evidence="16 17">
    <name type="scientific">Intrasporangium calvum</name>
    <dbReference type="NCBI Taxonomy" id="53358"/>
    <lineage>
        <taxon>Bacteria</taxon>
        <taxon>Bacillati</taxon>
        <taxon>Actinomycetota</taxon>
        <taxon>Actinomycetes</taxon>
        <taxon>Micrococcales</taxon>
        <taxon>Intrasporangiaceae</taxon>
        <taxon>Intrasporangium</taxon>
    </lineage>
</organism>
<dbReference type="PRINTS" id="PR00756">
    <property type="entry name" value="ALADIPTASE"/>
</dbReference>
<dbReference type="InterPro" id="IPR027268">
    <property type="entry name" value="Peptidase_M4/M1_CTD_sf"/>
</dbReference>
<dbReference type="Pfam" id="PF01433">
    <property type="entry name" value="Peptidase_M1"/>
    <property type="match status" value="1"/>
</dbReference>
<dbReference type="Gene3D" id="2.60.40.1730">
    <property type="entry name" value="tricorn interacting facor f3 domain"/>
    <property type="match status" value="1"/>
</dbReference>
<dbReference type="PANTHER" id="PTHR11533">
    <property type="entry name" value="PROTEASE M1 ZINC METALLOPROTEASE"/>
    <property type="match status" value="1"/>
</dbReference>
<dbReference type="Pfam" id="PF11838">
    <property type="entry name" value="ERAP1_C"/>
    <property type="match status" value="1"/>
</dbReference>
<dbReference type="InterPro" id="IPR001930">
    <property type="entry name" value="Peptidase_M1"/>
</dbReference>
<dbReference type="InterPro" id="IPR024571">
    <property type="entry name" value="ERAP1-like_C_dom"/>
</dbReference>
<accession>A0ABT5GHI8</accession>
<keyword evidence="6 16" id="KW-0031">Aminopeptidase</keyword>
<evidence type="ECO:0000313" key="16">
    <source>
        <dbReference type="EMBL" id="MDC5697723.1"/>
    </source>
</evidence>
<protein>
    <recommendedName>
        <fullName evidence="5">Aminopeptidase N</fullName>
        <ecNumber evidence="4">3.4.11.2</ecNumber>
    </recommendedName>
    <alternativeName>
        <fullName evidence="12">Alanine aminopeptidase</fullName>
    </alternativeName>
    <alternativeName>
        <fullName evidence="13">Lysyl aminopeptidase</fullName>
    </alternativeName>
</protein>
<name>A0ABT5GHI8_9MICO</name>
<keyword evidence="11" id="KW-0482">Metalloprotease</keyword>
<evidence type="ECO:0000256" key="1">
    <source>
        <dbReference type="ARBA" id="ARBA00000098"/>
    </source>
</evidence>
<dbReference type="PANTHER" id="PTHR11533:SF174">
    <property type="entry name" value="PUROMYCIN-SENSITIVE AMINOPEPTIDASE-RELATED"/>
    <property type="match status" value="1"/>
</dbReference>
<gene>
    <name evidence="16" type="primary">pepN</name>
    <name evidence="16" type="ORF">OO014_10665</name>
</gene>
<comment type="similarity">
    <text evidence="3">Belongs to the peptidase M1 family.</text>
</comment>
<evidence type="ECO:0000259" key="15">
    <source>
        <dbReference type="Pfam" id="PF11838"/>
    </source>
</evidence>
<evidence type="ECO:0000259" key="14">
    <source>
        <dbReference type="Pfam" id="PF01433"/>
    </source>
</evidence>
<evidence type="ECO:0000256" key="3">
    <source>
        <dbReference type="ARBA" id="ARBA00010136"/>
    </source>
</evidence>
<dbReference type="RefSeq" id="WP_272462299.1">
    <property type="nucleotide sequence ID" value="NZ_JAPFQL010000041.1"/>
</dbReference>
<dbReference type="Gene3D" id="1.10.390.10">
    <property type="entry name" value="Neutral Protease Domain 2"/>
    <property type="match status" value="1"/>
</dbReference>
<evidence type="ECO:0000256" key="13">
    <source>
        <dbReference type="ARBA" id="ARBA00031533"/>
    </source>
</evidence>
<dbReference type="InterPro" id="IPR012778">
    <property type="entry name" value="Pept_M1_aminopeptidase"/>
</dbReference>
<comment type="catalytic activity">
    <reaction evidence="1">
        <text>Release of an N-terminal amino acid, Xaa-|-Yaa- from a peptide, amide or arylamide. Xaa is preferably Ala, but may be most amino acids including Pro (slow action). When a terminal hydrophobic residue is followed by a prolyl residue, the two may be released as an intact Xaa-Pro dipeptide.</text>
        <dbReference type="EC" id="3.4.11.2"/>
    </reaction>
</comment>
<evidence type="ECO:0000313" key="17">
    <source>
        <dbReference type="Proteomes" id="UP001150259"/>
    </source>
</evidence>
<dbReference type="InterPro" id="IPR042097">
    <property type="entry name" value="Aminopeptidase_N-like_N_sf"/>
</dbReference>
<keyword evidence="8" id="KW-0479">Metal-binding</keyword>
<keyword evidence="9 16" id="KW-0378">Hydrolase</keyword>
<dbReference type="InterPro" id="IPR014782">
    <property type="entry name" value="Peptidase_M1_dom"/>
</dbReference>
<evidence type="ECO:0000256" key="5">
    <source>
        <dbReference type="ARBA" id="ARBA00015611"/>
    </source>
</evidence>
<comment type="cofactor">
    <cofactor evidence="2">
        <name>Zn(2+)</name>
        <dbReference type="ChEBI" id="CHEBI:29105"/>
    </cofactor>
</comment>
<dbReference type="EC" id="3.4.11.2" evidence="4"/>
<evidence type="ECO:0000256" key="10">
    <source>
        <dbReference type="ARBA" id="ARBA00022833"/>
    </source>
</evidence>
<feature type="domain" description="Peptidase M1 membrane alanine aminopeptidase" evidence="14">
    <location>
        <begin position="222"/>
        <end position="433"/>
    </location>
</feature>
<reference evidence="16 17" key="1">
    <citation type="submission" date="2022-11" db="EMBL/GenBank/DDBJ databases">
        <title>Anaerobic phenanthrene biodegradation by a DNRA strain PheN6.</title>
        <authorList>
            <person name="Zhang Z."/>
        </authorList>
    </citation>
    <scope>NUCLEOTIDE SEQUENCE [LARGE SCALE GENOMIC DNA]</scope>
    <source>
        <strain evidence="16 17">PheN6</strain>
    </source>
</reference>
<keyword evidence="17" id="KW-1185">Reference proteome</keyword>
<evidence type="ECO:0000256" key="11">
    <source>
        <dbReference type="ARBA" id="ARBA00023049"/>
    </source>
</evidence>
<evidence type="ECO:0000256" key="2">
    <source>
        <dbReference type="ARBA" id="ARBA00001947"/>
    </source>
</evidence>
<dbReference type="Proteomes" id="UP001150259">
    <property type="component" value="Unassembled WGS sequence"/>
</dbReference>
<dbReference type="GO" id="GO:0016285">
    <property type="term" value="F:alanyl aminopeptidase activity"/>
    <property type="evidence" value="ECO:0007669"/>
    <property type="project" value="UniProtKB-EC"/>
</dbReference>
<dbReference type="NCBIfam" id="TIGR02412">
    <property type="entry name" value="pepN_strep_liv"/>
    <property type="match status" value="1"/>
</dbReference>
<evidence type="ECO:0000256" key="7">
    <source>
        <dbReference type="ARBA" id="ARBA00022670"/>
    </source>
</evidence>
<evidence type="ECO:0000256" key="9">
    <source>
        <dbReference type="ARBA" id="ARBA00022801"/>
    </source>
</evidence>
<comment type="caution">
    <text evidence="16">The sequence shown here is derived from an EMBL/GenBank/DDBJ whole genome shotgun (WGS) entry which is preliminary data.</text>
</comment>
<sequence>MRSLTLAEARDRAELITVQSYAVELDLDRGDQVFGSVSGITFTCGSPGADSWVDVRARSVEEITLNGRRLDTAAIRDGRLTLPGLAAENHLVVRATMAYSHDGQGLHRATDPADRRDYVYGHLFLDAAPTVYACFDQPDLKAPYDVTVRAPRDWVVLGNGAASEVAPGQWRLASTKPLATYFVTVCAGPYVSVRDEHDGIPLGLHARASLREPLERHAAELFEVTRRSFDYFHELFGIRYPFDEYHQVFVPEFNAGAMENPGCVTLRDQYLFRGAATRDELLSRANTVSHEMSHMWFGDLVTMRWWDDLWLNESFAEYMSHRCLVDATDYTDAWVDSSIVRKVWGYGAERSPSTHPVAGVEALDAQSALQNFDGISYAKGAAVLRQLISFVGDDAFVAGVRFYLSETAYGNGTLADFLGAIERASGRDLGAWSAAWLLTAGRDTIAVEMEPGPEVEGRAGVGAAHLTRTPPAAQPADRPHALDVAGWTDGAELVRLEVTVTQDRVALPGLDGGPRPAVLVPNAADLTWARVQLDRTTLAALPAQLAHVPDAQARAVVWSSLIDGVHVAEVSPLTFLDVFEATWTAEANASILARMALYAEHRIVAHFLPREAQPAALARLARSARDLLGQADEGTTRSLAAARLFAGTTDDETLLRSWAAGSGLPHGLEDDGDFRWIVVRNLAARGLIDATGVDGYRAKDDTLQGGLNALMCRAALPDAEAKAWAWEQLTGRHGRSNYEMVHLARGLWMSPDDALVADYVERFFTDVPAMSGWVGEDALSRVVLAAFPKVVSEETDALSSAALRREDLTPGVRRSLVDADAELREALASRAAFAADFQASVGQV</sequence>
<keyword evidence="7" id="KW-0645">Protease</keyword>
<proteinExistence type="inferred from homology"/>
<dbReference type="CDD" id="cd09602">
    <property type="entry name" value="M1_APN"/>
    <property type="match status" value="1"/>
</dbReference>
<dbReference type="SUPFAM" id="SSF63737">
    <property type="entry name" value="Leukotriene A4 hydrolase N-terminal domain"/>
    <property type="match status" value="1"/>
</dbReference>
<evidence type="ECO:0000256" key="4">
    <source>
        <dbReference type="ARBA" id="ARBA00012564"/>
    </source>
</evidence>
<evidence type="ECO:0000256" key="6">
    <source>
        <dbReference type="ARBA" id="ARBA00022438"/>
    </source>
</evidence>
<dbReference type="InterPro" id="IPR050344">
    <property type="entry name" value="Peptidase_M1_aminopeptidases"/>
</dbReference>
<keyword evidence="10" id="KW-0862">Zinc</keyword>
<feature type="domain" description="ERAP1-like C-terminal" evidence="15">
    <location>
        <begin position="519"/>
        <end position="821"/>
    </location>
</feature>
<evidence type="ECO:0000256" key="12">
    <source>
        <dbReference type="ARBA" id="ARBA00029811"/>
    </source>
</evidence>
<evidence type="ECO:0000256" key="8">
    <source>
        <dbReference type="ARBA" id="ARBA00022723"/>
    </source>
</evidence>
<dbReference type="SUPFAM" id="SSF55486">
    <property type="entry name" value="Metalloproteases ('zincins'), catalytic domain"/>
    <property type="match status" value="1"/>
</dbReference>